<dbReference type="RefSeq" id="WP_057951521.1">
    <property type="nucleotide sequence ID" value="NZ_CP013118.1"/>
</dbReference>
<dbReference type="AlphaFoldDB" id="A0A0S2HV72"/>
<dbReference type="InterPro" id="IPR038434">
    <property type="entry name" value="YARHG_sf"/>
</dbReference>
<evidence type="ECO:0000259" key="1">
    <source>
        <dbReference type="SMART" id="SM01324"/>
    </source>
</evidence>
<dbReference type="STRING" id="1307839.L21SP5_00238"/>
<dbReference type="InterPro" id="IPR025582">
    <property type="entry name" value="YARHG_dom"/>
</dbReference>
<keyword evidence="3" id="KW-1185">Reference proteome</keyword>
<dbReference type="KEGG" id="blq:L21SP5_00238"/>
<proteinExistence type="predicted"/>
<dbReference type="Pfam" id="PF13308">
    <property type="entry name" value="YARHG"/>
    <property type="match status" value="1"/>
</dbReference>
<dbReference type="Proteomes" id="UP000064893">
    <property type="component" value="Chromosome"/>
</dbReference>
<feature type="domain" description="YARHG" evidence="1">
    <location>
        <begin position="331"/>
        <end position="419"/>
    </location>
</feature>
<organism evidence="2 3">
    <name type="scientific">Salinivirga cyanobacteriivorans</name>
    <dbReference type="NCBI Taxonomy" id="1307839"/>
    <lineage>
        <taxon>Bacteria</taxon>
        <taxon>Pseudomonadati</taxon>
        <taxon>Bacteroidota</taxon>
        <taxon>Bacteroidia</taxon>
        <taxon>Bacteroidales</taxon>
        <taxon>Salinivirgaceae</taxon>
        <taxon>Salinivirga</taxon>
    </lineage>
</organism>
<evidence type="ECO:0000313" key="3">
    <source>
        <dbReference type="Proteomes" id="UP000064893"/>
    </source>
</evidence>
<accession>A0A0S2HV72</accession>
<protein>
    <recommendedName>
        <fullName evidence="1">YARHG domain-containing protein</fullName>
    </recommendedName>
</protein>
<dbReference type="OrthoDB" id="353549at2"/>
<evidence type="ECO:0000313" key="2">
    <source>
        <dbReference type="EMBL" id="ALO13918.1"/>
    </source>
</evidence>
<name>A0A0S2HV72_9BACT</name>
<dbReference type="SMART" id="SM01324">
    <property type="entry name" value="YARHG"/>
    <property type="match status" value="1"/>
</dbReference>
<reference evidence="2 3" key="1">
    <citation type="submission" date="2015-11" db="EMBL/GenBank/DDBJ databases">
        <title>Description and complete genome sequence of a novel strain predominating in hypersaline microbial mats and representing a new family of the Bacteriodetes phylum.</title>
        <authorList>
            <person name="Spring S."/>
            <person name="Bunk B."/>
            <person name="Sproer C."/>
            <person name="Klenk H.-P."/>
        </authorList>
    </citation>
    <scope>NUCLEOTIDE SEQUENCE [LARGE SCALE GENOMIC DNA]</scope>
    <source>
        <strain evidence="2 3">L21-Spi-D4</strain>
    </source>
</reference>
<dbReference type="Gene3D" id="1.20.58.1690">
    <property type="match status" value="1"/>
</dbReference>
<dbReference type="EMBL" id="CP013118">
    <property type="protein sequence ID" value="ALO13918.1"/>
    <property type="molecule type" value="Genomic_DNA"/>
</dbReference>
<sequence>MKKRTIVIIISFLTLWQISFSQVEFKLDTVIKTYNAKYNNDYKGIYIYDTLFIEILAKKFDSKSCNLFVNGRPLDCNNTFFKNPFKIDEFLFIQTPDSKKNGKLKFVQYSFEDSVFKDFGYSYSRNQQDSFIQDNSFKRFYHVIKNNEFKIKTANFLNKKGKEIADFDPFIKKTYFEGLGDIYYANVEEVLFFESNSAIIQICMNPEGADCSNYRFFIATAAGVKEIKDLFKFDVLNGYLLEMLFIDESQKTVRLNNRIYDQDRPNPLYYEGYILDIEKLKKKKVLAWINNIELISGINIQGNDIKHYFLLSNLDSKNKVIIPYKFIPQLDLAMYKGHQNEKLTKDDIKGLDLYTLGILRNSIFAKYNYAFSSEFYQAYFNLFAFYNHYEKKGKRTKNINDKLTETDKFNIKLITNTEKELGK</sequence>
<gene>
    <name evidence="2" type="ORF">L21SP5_00238</name>
</gene>